<reference evidence="7" key="1">
    <citation type="submission" date="2011-07" db="EMBL/GenBank/DDBJ databases">
        <authorList>
            <person name="Stanhope M.J."/>
            <person name="Durkin A.S."/>
            <person name="Hostetler J."/>
            <person name="Kim M."/>
            <person name="Radune D."/>
            <person name="Singh I."/>
            <person name="Town C.D."/>
        </authorList>
    </citation>
    <scope>NUCLEOTIDE SEQUENCE [LARGE SCALE GENOMIC DNA]</scope>
    <source>
        <strain evidence="7">HS-6</strain>
    </source>
</reference>
<proteinExistence type="predicted"/>
<evidence type="ECO:0000256" key="4">
    <source>
        <dbReference type="ARBA" id="ARBA00022989"/>
    </source>
</evidence>
<feature type="transmembrane region" description="Helical" evidence="6">
    <location>
        <begin position="283"/>
        <end position="307"/>
    </location>
</feature>
<dbReference type="GO" id="GO:0005886">
    <property type="term" value="C:plasma membrane"/>
    <property type="evidence" value="ECO:0007669"/>
    <property type="project" value="UniProtKB-SubCell"/>
</dbReference>
<dbReference type="PANTHER" id="PTHR47089">
    <property type="entry name" value="ABC TRANSPORTER, PERMEASE PROTEIN"/>
    <property type="match status" value="1"/>
</dbReference>
<dbReference type="EMBL" id="AEUV02000002">
    <property type="protein sequence ID" value="EHI74651.1"/>
    <property type="molecule type" value="Genomic_DNA"/>
</dbReference>
<feature type="transmembrane region" description="Helical" evidence="6">
    <location>
        <begin position="105"/>
        <end position="126"/>
    </location>
</feature>
<keyword evidence="5 6" id="KW-0472">Membrane</keyword>
<protein>
    <submittedName>
        <fullName evidence="7">Carbohydrate uptake 2 (CUT2) family, permease protein</fullName>
    </submittedName>
</protein>
<dbReference type="Proteomes" id="UP000004322">
    <property type="component" value="Unassembled WGS sequence"/>
</dbReference>
<feature type="transmembrane region" description="Helical" evidence="6">
    <location>
        <begin position="138"/>
        <end position="156"/>
    </location>
</feature>
<dbReference type="CDD" id="cd06580">
    <property type="entry name" value="TM_PBP1_transp_TpRbsC_like"/>
    <property type="match status" value="1"/>
</dbReference>
<dbReference type="PANTHER" id="PTHR47089:SF1">
    <property type="entry name" value="GUANOSINE ABC TRANSPORTER PERMEASE PROTEIN NUPP"/>
    <property type="match status" value="1"/>
</dbReference>
<dbReference type="AlphaFoldDB" id="G5JMN9"/>
<evidence type="ECO:0000256" key="2">
    <source>
        <dbReference type="ARBA" id="ARBA00022475"/>
    </source>
</evidence>
<keyword evidence="4 6" id="KW-1133">Transmembrane helix</keyword>
<evidence type="ECO:0000313" key="7">
    <source>
        <dbReference type="EMBL" id="EHI74651.1"/>
    </source>
</evidence>
<comment type="subcellular location">
    <subcellularLocation>
        <location evidence="1">Cell membrane</location>
        <topology evidence="1">Multi-pass membrane protein</topology>
    </subcellularLocation>
</comment>
<dbReference type="Pfam" id="PF02653">
    <property type="entry name" value="BPD_transp_2"/>
    <property type="match status" value="1"/>
</dbReference>
<gene>
    <name evidence="7" type="ORF">STRCR_1301</name>
</gene>
<accession>G5JMN9</accession>
<feature type="transmembrane region" description="Helical" evidence="6">
    <location>
        <begin position="194"/>
        <end position="212"/>
    </location>
</feature>
<sequence length="356" mass="37751">MSKKTQNWAVPLIAVLLGMLAGAIIMLIFGYNPFWAYNDLLYSAFGSIKNIGEILRAMGPLILIGLGFAVASKAGFFNVGLPGQALAGWLMSVWFALSFPDLPKPVSVICTVLIGLIAGGIIGAIPGILRAYLGTSEVIVTIMMNYVVLYVSKAIILDGISKDVMRTTTASIKVSESASYQTNFLSSLTDNSRFNLGFFIALAAVFVIWFLLKKTKTGYEITAVGLNPNAAEYAGMSSKQVIIWSMVISGALAGLGGTVDGLGTYENVYVQTSSLQIGWDGMAVALLASNSPIGIPFAALLFGVLSVGKTGMVDVPSEVIDVVSALIIFFVGSNYIIRRFIKPAKNAKKVVTEGGK</sequence>
<organism evidence="7 8">
    <name type="scientific">Streptococcus criceti HS-6</name>
    <dbReference type="NCBI Taxonomy" id="873449"/>
    <lineage>
        <taxon>Bacteria</taxon>
        <taxon>Bacillati</taxon>
        <taxon>Bacillota</taxon>
        <taxon>Bacilli</taxon>
        <taxon>Lactobacillales</taxon>
        <taxon>Streptococcaceae</taxon>
        <taxon>Streptococcus</taxon>
    </lineage>
</organism>
<comment type="caution">
    <text evidence="7">The sequence shown here is derived from an EMBL/GenBank/DDBJ whole genome shotgun (WGS) entry which is preliminary data.</text>
</comment>
<evidence type="ECO:0000256" key="6">
    <source>
        <dbReference type="SAM" id="Phobius"/>
    </source>
</evidence>
<feature type="transmembrane region" description="Helical" evidence="6">
    <location>
        <begin position="319"/>
        <end position="337"/>
    </location>
</feature>
<dbReference type="RefSeq" id="WP_004228113.1">
    <property type="nucleotide sequence ID" value="NZ_AEUV02000002.1"/>
</dbReference>
<feature type="transmembrane region" description="Helical" evidence="6">
    <location>
        <begin position="12"/>
        <end position="34"/>
    </location>
</feature>
<keyword evidence="3 6" id="KW-0812">Transmembrane</keyword>
<dbReference type="OrthoDB" id="45037at2"/>
<evidence type="ECO:0000313" key="8">
    <source>
        <dbReference type="Proteomes" id="UP000004322"/>
    </source>
</evidence>
<dbReference type="STRING" id="873449.STRCR_1301"/>
<feature type="transmembrane region" description="Helical" evidence="6">
    <location>
        <begin position="79"/>
        <end position="99"/>
    </location>
</feature>
<dbReference type="eggNOG" id="COG4603">
    <property type="taxonomic scope" value="Bacteria"/>
</dbReference>
<dbReference type="InterPro" id="IPR001851">
    <property type="entry name" value="ABC_transp_permease"/>
</dbReference>
<evidence type="ECO:0000256" key="5">
    <source>
        <dbReference type="ARBA" id="ARBA00023136"/>
    </source>
</evidence>
<keyword evidence="2" id="KW-1003">Cell membrane</keyword>
<evidence type="ECO:0000256" key="3">
    <source>
        <dbReference type="ARBA" id="ARBA00022692"/>
    </source>
</evidence>
<evidence type="ECO:0000256" key="1">
    <source>
        <dbReference type="ARBA" id="ARBA00004651"/>
    </source>
</evidence>
<dbReference type="GO" id="GO:0022857">
    <property type="term" value="F:transmembrane transporter activity"/>
    <property type="evidence" value="ECO:0007669"/>
    <property type="project" value="InterPro"/>
</dbReference>
<name>G5JMN9_STRCG</name>
<keyword evidence="8" id="KW-1185">Reference proteome</keyword>